<name>A0AAJ7UKM7_PETMA</name>
<feature type="chain" id="PRO_5042551791" evidence="2">
    <location>
        <begin position="40"/>
        <end position="201"/>
    </location>
</feature>
<sequence length="201" mass="20860">MEVGVGFTFAWLIANTTTMMMLMMMMLLLLLPLAAPSRAQECDLVQQVRSAPLRDVILPCHGRPPAAPALGPALGPALLGPCSVASVAWYRLTPPAGRILVLHRAGPSPPLNASGAPVPAREPPAALAADGASLLLSAAAAADGGRYRCARRLRCASRAVFRCDEVSLVVTERVDGYGLRESTTSTTSTTAAASTTGKCIP</sequence>
<evidence type="ECO:0000259" key="3">
    <source>
        <dbReference type="PROSITE" id="PS50835"/>
    </source>
</evidence>
<reference evidence="5" key="1">
    <citation type="submission" date="2025-08" db="UniProtKB">
        <authorList>
            <consortium name="RefSeq"/>
        </authorList>
    </citation>
    <scope>IDENTIFICATION</scope>
    <source>
        <tissue evidence="5">Sperm</tissue>
    </source>
</reference>
<dbReference type="PROSITE" id="PS50835">
    <property type="entry name" value="IG_LIKE"/>
    <property type="match status" value="1"/>
</dbReference>
<proteinExistence type="predicted"/>
<feature type="domain" description="Ig-like" evidence="3">
    <location>
        <begin position="36"/>
        <end position="149"/>
    </location>
</feature>
<feature type="region of interest" description="Disordered" evidence="1">
    <location>
        <begin position="181"/>
        <end position="201"/>
    </location>
</feature>
<dbReference type="RefSeq" id="XP_032836567.1">
    <property type="nucleotide sequence ID" value="XM_032980676.1"/>
</dbReference>
<keyword evidence="4" id="KW-1185">Reference proteome</keyword>
<organism evidence="4 5">
    <name type="scientific">Petromyzon marinus</name>
    <name type="common">Sea lamprey</name>
    <dbReference type="NCBI Taxonomy" id="7757"/>
    <lineage>
        <taxon>Eukaryota</taxon>
        <taxon>Metazoa</taxon>
        <taxon>Chordata</taxon>
        <taxon>Craniata</taxon>
        <taxon>Vertebrata</taxon>
        <taxon>Cyclostomata</taxon>
        <taxon>Hyperoartia</taxon>
        <taxon>Petromyzontiformes</taxon>
        <taxon>Petromyzontidae</taxon>
        <taxon>Petromyzon</taxon>
    </lineage>
</organism>
<protein>
    <submittedName>
        <fullName evidence="5">Uncharacterized protein LOC116958179</fullName>
    </submittedName>
</protein>
<dbReference type="AlphaFoldDB" id="A0AAJ7UKM7"/>
<keyword evidence="2" id="KW-0732">Signal</keyword>
<accession>A0AAJ7UKM7</accession>
<evidence type="ECO:0000256" key="1">
    <source>
        <dbReference type="SAM" id="MobiDB-lite"/>
    </source>
</evidence>
<feature type="compositionally biased region" description="Low complexity" evidence="1">
    <location>
        <begin position="182"/>
        <end position="201"/>
    </location>
</feature>
<dbReference type="Proteomes" id="UP001318040">
    <property type="component" value="Chromosome 73"/>
</dbReference>
<evidence type="ECO:0000313" key="4">
    <source>
        <dbReference type="Proteomes" id="UP001318040"/>
    </source>
</evidence>
<evidence type="ECO:0000256" key="2">
    <source>
        <dbReference type="SAM" id="SignalP"/>
    </source>
</evidence>
<feature type="signal peptide" evidence="2">
    <location>
        <begin position="1"/>
        <end position="39"/>
    </location>
</feature>
<evidence type="ECO:0000313" key="5">
    <source>
        <dbReference type="RefSeq" id="XP_032836567.1"/>
    </source>
</evidence>
<dbReference type="KEGG" id="pmrn:116958179"/>
<gene>
    <name evidence="5" type="primary">LOC116958179</name>
</gene>
<dbReference type="InterPro" id="IPR007110">
    <property type="entry name" value="Ig-like_dom"/>
</dbReference>